<dbReference type="EMBL" id="OZ034819">
    <property type="protein sequence ID" value="CAL1393871.1"/>
    <property type="molecule type" value="Genomic_DNA"/>
</dbReference>
<sequence>MAPDNLMSKHIKYDLSDSMLGFSVMIPSSPSLIAPPPHHLCSPPLPMVVAVAMVAAAATATRCLTVIELGSGALICSFVYSCRAISTMNLLISTRCIYTPVDLGPLQKLKCSSVAGLYRFHGWIYFLSNVVTLASV</sequence>
<gene>
    <name evidence="1" type="ORF">LTRI10_LOCUS34412</name>
</gene>
<evidence type="ECO:0000313" key="2">
    <source>
        <dbReference type="Proteomes" id="UP001497516"/>
    </source>
</evidence>
<reference evidence="1 2" key="1">
    <citation type="submission" date="2024-04" db="EMBL/GenBank/DDBJ databases">
        <authorList>
            <person name="Fracassetti M."/>
        </authorList>
    </citation>
    <scope>NUCLEOTIDE SEQUENCE [LARGE SCALE GENOMIC DNA]</scope>
</reference>
<dbReference type="AlphaFoldDB" id="A0AAV2F6M1"/>
<name>A0AAV2F6M1_9ROSI</name>
<accession>A0AAV2F6M1</accession>
<evidence type="ECO:0000313" key="1">
    <source>
        <dbReference type="EMBL" id="CAL1393871.1"/>
    </source>
</evidence>
<protein>
    <submittedName>
        <fullName evidence="1">Uncharacterized protein</fullName>
    </submittedName>
</protein>
<organism evidence="1 2">
    <name type="scientific">Linum trigynum</name>
    <dbReference type="NCBI Taxonomy" id="586398"/>
    <lineage>
        <taxon>Eukaryota</taxon>
        <taxon>Viridiplantae</taxon>
        <taxon>Streptophyta</taxon>
        <taxon>Embryophyta</taxon>
        <taxon>Tracheophyta</taxon>
        <taxon>Spermatophyta</taxon>
        <taxon>Magnoliopsida</taxon>
        <taxon>eudicotyledons</taxon>
        <taxon>Gunneridae</taxon>
        <taxon>Pentapetalae</taxon>
        <taxon>rosids</taxon>
        <taxon>fabids</taxon>
        <taxon>Malpighiales</taxon>
        <taxon>Linaceae</taxon>
        <taxon>Linum</taxon>
    </lineage>
</organism>
<keyword evidence="2" id="KW-1185">Reference proteome</keyword>
<dbReference type="Proteomes" id="UP001497516">
    <property type="component" value="Chromosome 6"/>
</dbReference>
<proteinExistence type="predicted"/>